<dbReference type="RefSeq" id="WP_094457582.1">
    <property type="nucleotide sequence ID" value="NZ_NOXU01000031.1"/>
</dbReference>
<keyword evidence="1" id="KW-0732">Signal</keyword>
<dbReference type="InterPro" id="IPR011990">
    <property type="entry name" value="TPR-like_helical_dom_sf"/>
</dbReference>
<keyword evidence="3" id="KW-1185">Reference proteome</keyword>
<evidence type="ECO:0008006" key="4">
    <source>
        <dbReference type="Google" id="ProtNLM"/>
    </source>
</evidence>
<gene>
    <name evidence="2" type="ORF">CHU95_17315</name>
</gene>
<comment type="caution">
    <text evidence="2">The sequence shown here is derived from an EMBL/GenBank/DDBJ whole genome shotgun (WGS) entry which is preliminary data.</text>
</comment>
<protein>
    <recommendedName>
        <fullName evidence="4">Tetratricopeptide repeat-like domain-containing protein</fullName>
    </recommendedName>
</protein>
<name>A0A255YTH6_9PROT</name>
<dbReference type="EMBL" id="NOXU01000031">
    <property type="protein sequence ID" value="OYQ32546.1"/>
    <property type="molecule type" value="Genomic_DNA"/>
</dbReference>
<dbReference type="AlphaFoldDB" id="A0A255YTH6"/>
<dbReference type="SUPFAM" id="SSF81901">
    <property type="entry name" value="HCP-like"/>
    <property type="match status" value="1"/>
</dbReference>
<evidence type="ECO:0000256" key="1">
    <source>
        <dbReference type="SAM" id="SignalP"/>
    </source>
</evidence>
<dbReference type="OrthoDB" id="7340606at2"/>
<evidence type="ECO:0000313" key="3">
    <source>
        <dbReference type="Proteomes" id="UP000216998"/>
    </source>
</evidence>
<dbReference type="SUPFAM" id="SSF48452">
    <property type="entry name" value="TPR-like"/>
    <property type="match status" value="1"/>
</dbReference>
<sequence>MIRTRLFTAALLGTALAFGSFAAIMAPSEAFAQKASGDKKASGETVRPEVGTPLQAAQELVKQKKYKEALVKVKEADAVPNKTPFEASTVLQFRVAVAQAAGDANELEKAMEALIATGALQQAQQGQYALVLAQSFLTDKNFPKTISWAQKAISLGANESQARTMLLAAYFESKDYANAVKEMSLKIATAEKAGQKPTQRDLEILASLQLSNNNEAGYTAVLERLVGMYPEKKYWEDLLNRVQRKPGFNRDRLALDIYRLKYSIGLLESAGELMEMAQLSLQAGNPGEAQAVIDKGYTSGVMGTGPEAERQKRLKDMAAKQVGDDKKALAQTESEALAGANAGPILRVAEAYAGYGQFDKAATLAEAAIAKGNLKNPDDARLRLVTYYLALGQKAKAEATAKAIKATDGPADLARLSLLAAKAK</sequence>
<proteinExistence type="predicted"/>
<feature type="chain" id="PRO_5012242664" description="Tetratricopeptide repeat-like domain-containing protein" evidence="1">
    <location>
        <begin position="23"/>
        <end position="424"/>
    </location>
</feature>
<dbReference type="Gene3D" id="1.25.40.10">
    <property type="entry name" value="Tetratricopeptide repeat domain"/>
    <property type="match status" value="1"/>
</dbReference>
<feature type="signal peptide" evidence="1">
    <location>
        <begin position="1"/>
        <end position="22"/>
    </location>
</feature>
<organism evidence="2 3">
    <name type="scientific">Niveispirillum lacus</name>
    <dbReference type="NCBI Taxonomy" id="1981099"/>
    <lineage>
        <taxon>Bacteria</taxon>
        <taxon>Pseudomonadati</taxon>
        <taxon>Pseudomonadota</taxon>
        <taxon>Alphaproteobacteria</taxon>
        <taxon>Rhodospirillales</taxon>
        <taxon>Azospirillaceae</taxon>
        <taxon>Niveispirillum</taxon>
    </lineage>
</organism>
<evidence type="ECO:0000313" key="2">
    <source>
        <dbReference type="EMBL" id="OYQ32546.1"/>
    </source>
</evidence>
<accession>A0A255YTH6</accession>
<reference evidence="2 3" key="1">
    <citation type="submission" date="2017-07" db="EMBL/GenBank/DDBJ databases">
        <title>Niveispirillum cyanobacteriorum sp. nov., isolated from cyanobacterial aggregates in a eutrophic lake.</title>
        <authorList>
            <person name="Cai H."/>
        </authorList>
    </citation>
    <scope>NUCLEOTIDE SEQUENCE [LARGE SCALE GENOMIC DNA]</scope>
    <source>
        <strain evidence="3">TH1-14</strain>
    </source>
</reference>
<dbReference type="Proteomes" id="UP000216998">
    <property type="component" value="Unassembled WGS sequence"/>
</dbReference>